<dbReference type="Pfam" id="PF09382">
    <property type="entry name" value="RQC"/>
    <property type="match status" value="1"/>
</dbReference>
<dbReference type="InterPro" id="IPR004589">
    <property type="entry name" value="DNA_helicase_ATP-dep_RecQ"/>
</dbReference>
<dbReference type="CDD" id="cd18794">
    <property type="entry name" value="SF2_C_RecQ"/>
    <property type="match status" value="1"/>
</dbReference>
<dbReference type="GO" id="GO:0030894">
    <property type="term" value="C:replisome"/>
    <property type="evidence" value="ECO:0007669"/>
    <property type="project" value="TreeGrafter"/>
</dbReference>
<dbReference type="GO" id="GO:0043138">
    <property type="term" value="F:3'-5' DNA helicase activity"/>
    <property type="evidence" value="ECO:0007669"/>
    <property type="project" value="UniProtKB-EC"/>
</dbReference>
<evidence type="ECO:0000256" key="10">
    <source>
        <dbReference type="ARBA" id="ARBA00022840"/>
    </source>
</evidence>
<dbReference type="PROSITE" id="PS51192">
    <property type="entry name" value="HELICASE_ATP_BIND_1"/>
    <property type="match status" value="1"/>
</dbReference>
<comment type="cofactor">
    <cofactor evidence="1">
        <name>Mg(2+)</name>
        <dbReference type="ChEBI" id="CHEBI:18420"/>
    </cofactor>
</comment>
<dbReference type="Pfam" id="PF16124">
    <property type="entry name" value="RecQ_Zn_bind"/>
    <property type="match status" value="1"/>
</dbReference>
<dbReference type="Gene3D" id="1.10.150.80">
    <property type="entry name" value="HRDC domain"/>
    <property type="match status" value="1"/>
</dbReference>
<dbReference type="GO" id="GO:0046872">
    <property type="term" value="F:metal ion binding"/>
    <property type="evidence" value="ECO:0007669"/>
    <property type="project" value="UniProtKB-KW"/>
</dbReference>
<comment type="cofactor">
    <cofactor evidence="2">
        <name>Zn(2+)</name>
        <dbReference type="ChEBI" id="CHEBI:29105"/>
    </cofactor>
</comment>
<dbReference type="InterPro" id="IPR006293">
    <property type="entry name" value="DNA_helicase_ATP-dep_RecQ_bac"/>
</dbReference>
<keyword evidence="14" id="KW-0413">Isomerase</keyword>
<evidence type="ECO:0000256" key="7">
    <source>
        <dbReference type="ARBA" id="ARBA00022801"/>
    </source>
</evidence>
<evidence type="ECO:0000259" key="18">
    <source>
        <dbReference type="PROSITE" id="PS50967"/>
    </source>
</evidence>
<evidence type="ECO:0000256" key="5">
    <source>
        <dbReference type="ARBA" id="ARBA00022741"/>
    </source>
</evidence>
<dbReference type="EMBL" id="JAJNAY010000001">
    <property type="protein sequence ID" value="MCD1115919.1"/>
    <property type="molecule type" value="Genomic_DNA"/>
</dbReference>
<dbReference type="InterPro" id="IPR001650">
    <property type="entry name" value="Helicase_C-like"/>
</dbReference>
<dbReference type="Pfam" id="PF00270">
    <property type="entry name" value="DEAD"/>
    <property type="match status" value="1"/>
</dbReference>
<dbReference type="GO" id="GO:0005524">
    <property type="term" value="F:ATP binding"/>
    <property type="evidence" value="ECO:0007669"/>
    <property type="project" value="UniProtKB-KW"/>
</dbReference>
<dbReference type="PROSITE" id="PS51194">
    <property type="entry name" value="HELICASE_CTER"/>
    <property type="match status" value="1"/>
</dbReference>
<evidence type="ECO:0000256" key="4">
    <source>
        <dbReference type="ARBA" id="ARBA00022723"/>
    </source>
</evidence>
<dbReference type="Pfam" id="PF14493">
    <property type="entry name" value="HTH_40"/>
    <property type="match status" value="1"/>
</dbReference>
<feature type="domain" description="Helicase ATP-binding" evidence="19">
    <location>
        <begin position="25"/>
        <end position="195"/>
    </location>
</feature>
<dbReference type="SMART" id="SM00341">
    <property type="entry name" value="HRDC"/>
    <property type="match status" value="1"/>
</dbReference>
<evidence type="ECO:0000256" key="6">
    <source>
        <dbReference type="ARBA" id="ARBA00022763"/>
    </source>
</evidence>
<dbReference type="InterPro" id="IPR032284">
    <property type="entry name" value="RecQ_Zn-bd"/>
</dbReference>
<dbReference type="GO" id="GO:0003677">
    <property type="term" value="F:DNA binding"/>
    <property type="evidence" value="ECO:0007669"/>
    <property type="project" value="UniProtKB-KW"/>
</dbReference>
<comment type="similarity">
    <text evidence="3">Belongs to the helicase family. RecQ subfamily.</text>
</comment>
<feature type="domain" description="Helicase C-terminal" evidence="20">
    <location>
        <begin position="216"/>
        <end position="362"/>
    </location>
</feature>
<evidence type="ECO:0000256" key="2">
    <source>
        <dbReference type="ARBA" id="ARBA00001947"/>
    </source>
</evidence>
<feature type="region of interest" description="Disordered" evidence="17">
    <location>
        <begin position="610"/>
        <end position="629"/>
    </location>
</feature>
<dbReference type="InterPro" id="IPR027417">
    <property type="entry name" value="P-loop_NTPase"/>
</dbReference>
<dbReference type="InterPro" id="IPR014001">
    <property type="entry name" value="Helicase_ATP-bd"/>
</dbReference>
<organism evidence="21 22">
    <name type="scientific">Chryseobacterium turcicum</name>
    <dbReference type="NCBI Taxonomy" id="2898076"/>
    <lineage>
        <taxon>Bacteria</taxon>
        <taxon>Pseudomonadati</taxon>
        <taxon>Bacteroidota</taxon>
        <taxon>Flavobacteriia</taxon>
        <taxon>Flavobacteriales</taxon>
        <taxon>Weeksellaceae</taxon>
        <taxon>Chryseobacterium group</taxon>
        <taxon>Chryseobacterium</taxon>
    </lineage>
</organism>
<dbReference type="NCBIfam" id="TIGR00614">
    <property type="entry name" value="recQ_fam"/>
    <property type="match status" value="1"/>
</dbReference>
<dbReference type="Pfam" id="PF00271">
    <property type="entry name" value="Helicase_C"/>
    <property type="match status" value="1"/>
</dbReference>
<dbReference type="InterPro" id="IPR044876">
    <property type="entry name" value="HRDC_dom_sf"/>
</dbReference>
<dbReference type="RefSeq" id="WP_230667191.1">
    <property type="nucleotide sequence ID" value="NZ_JAJNAY010000001.1"/>
</dbReference>
<dbReference type="InterPro" id="IPR010997">
    <property type="entry name" value="HRDC-like_sf"/>
</dbReference>
<dbReference type="Gene3D" id="3.40.50.300">
    <property type="entry name" value="P-loop containing nucleotide triphosphate hydrolases"/>
    <property type="match status" value="2"/>
</dbReference>
<evidence type="ECO:0000256" key="3">
    <source>
        <dbReference type="ARBA" id="ARBA00005446"/>
    </source>
</evidence>
<evidence type="ECO:0000256" key="14">
    <source>
        <dbReference type="ARBA" id="ARBA00023235"/>
    </source>
</evidence>
<dbReference type="GO" id="GO:0016787">
    <property type="term" value="F:hydrolase activity"/>
    <property type="evidence" value="ECO:0007669"/>
    <property type="project" value="UniProtKB-KW"/>
</dbReference>
<dbReference type="InterPro" id="IPR002121">
    <property type="entry name" value="HRDC_dom"/>
</dbReference>
<dbReference type="GO" id="GO:0006281">
    <property type="term" value="P:DNA repair"/>
    <property type="evidence" value="ECO:0007669"/>
    <property type="project" value="UniProtKB-KW"/>
</dbReference>
<evidence type="ECO:0000256" key="15">
    <source>
        <dbReference type="ARBA" id="ARBA00034617"/>
    </source>
</evidence>
<dbReference type="SMART" id="SM00956">
    <property type="entry name" value="RQC"/>
    <property type="match status" value="1"/>
</dbReference>
<keyword evidence="22" id="KW-1185">Reference proteome</keyword>
<dbReference type="InterPro" id="IPR036388">
    <property type="entry name" value="WH-like_DNA-bd_sf"/>
</dbReference>
<evidence type="ECO:0000256" key="17">
    <source>
        <dbReference type="SAM" id="MobiDB-lite"/>
    </source>
</evidence>
<keyword evidence="7 21" id="KW-0378">Hydrolase</keyword>
<evidence type="ECO:0000313" key="21">
    <source>
        <dbReference type="EMBL" id="MCD1115919.1"/>
    </source>
</evidence>
<accession>A0A9Q3YUG1</accession>
<dbReference type="SUPFAM" id="SSF46785">
    <property type="entry name" value="Winged helix' DNA-binding domain"/>
    <property type="match status" value="1"/>
</dbReference>
<dbReference type="GO" id="GO:0043590">
    <property type="term" value="C:bacterial nucleoid"/>
    <property type="evidence" value="ECO:0007669"/>
    <property type="project" value="TreeGrafter"/>
</dbReference>
<dbReference type="Gene3D" id="1.10.10.10">
    <property type="entry name" value="Winged helix-like DNA-binding domain superfamily/Winged helix DNA-binding domain"/>
    <property type="match status" value="1"/>
</dbReference>
<feature type="compositionally biased region" description="Basic and acidic residues" evidence="17">
    <location>
        <begin position="610"/>
        <end position="622"/>
    </location>
</feature>
<dbReference type="FunFam" id="3.40.50.300:FF:000296">
    <property type="entry name" value="ATP-dependent DNA helicase RecQ"/>
    <property type="match status" value="1"/>
</dbReference>
<keyword evidence="9" id="KW-0862">Zinc</keyword>
<feature type="domain" description="HRDC" evidence="18">
    <location>
        <begin position="526"/>
        <end position="606"/>
    </location>
</feature>
<evidence type="ECO:0000256" key="1">
    <source>
        <dbReference type="ARBA" id="ARBA00001946"/>
    </source>
</evidence>
<dbReference type="NCBIfam" id="TIGR01389">
    <property type="entry name" value="recQ"/>
    <property type="match status" value="1"/>
</dbReference>
<dbReference type="GO" id="GO:0009432">
    <property type="term" value="P:SOS response"/>
    <property type="evidence" value="ECO:0007669"/>
    <property type="project" value="UniProtKB-UniRule"/>
</dbReference>
<proteinExistence type="inferred from homology"/>
<keyword evidence="13" id="KW-0234">DNA repair</keyword>
<evidence type="ECO:0000259" key="19">
    <source>
        <dbReference type="PROSITE" id="PS51192"/>
    </source>
</evidence>
<keyword evidence="5" id="KW-0547">Nucleotide-binding</keyword>
<evidence type="ECO:0000256" key="8">
    <source>
        <dbReference type="ARBA" id="ARBA00022806"/>
    </source>
</evidence>
<dbReference type="GO" id="GO:0005737">
    <property type="term" value="C:cytoplasm"/>
    <property type="evidence" value="ECO:0007669"/>
    <property type="project" value="TreeGrafter"/>
</dbReference>
<dbReference type="FunFam" id="3.40.50.300:FF:000156">
    <property type="entry name" value="ATP-dependent DNA helicase recQ"/>
    <property type="match status" value="1"/>
</dbReference>
<keyword evidence="10" id="KW-0067">ATP-binding</keyword>
<dbReference type="SMART" id="SM00490">
    <property type="entry name" value="HELICc"/>
    <property type="match status" value="1"/>
</dbReference>
<evidence type="ECO:0000256" key="11">
    <source>
        <dbReference type="ARBA" id="ARBA00023125"/>
    </source>
</evidence>
<evidence type="ECO:0000313" key="22">
    <source>
        <dbReference type="Proteomes" id="UP001108025"/>
    </source>
</evidence>
<dbReference type="GO" id="GO:0009378">
    <property type="term" value="F:four-way junction helicase activity"/>
    <property type="evidence" value="ECO:0007669"/>
    <property type="project" value="TreeGrafter"/>
</dbReference>
<dbReference type="PANTHER" id="PTHR13710">
    <property type="entry name" value="DNA HELICASE RECQ FAMILY MEMBER"/>
    <property type="match status" value="1"/>
</dbReference>
<dbReference type="EC" id="5.6.2.4" evidence="16"/>
<dbReference type="Proteomes" id="UP001108025">
    <property type="component" value="Unassembled WGS sequence"/>
</dbReference>
<gene>
    <name evidence="21" type="primary">recQ</name>
    <name evidence="21" type="ORF">LO744_03435</name>
</gene>
<dbReference type="GO" id="GO:0006310">
    <property type="term" value="P:DNA recombination"/>
    <property type="evidence" value="ECO:0007669"/>
    <property type="project" value="UniProtKB-UniRule"/>
</dbReference>
<evidence type="ECO:0000256" key="13">
    <source>
        <dbReference type="ARBA" id="ARBA00023204"/>
    </source>
</evidence>
<dbReference type="AlphaFoldDB" id="A0A9Q3YUG1"/>
<evidence type="ECO:0000256" key="16">
    <source>
        <dbReference type="NCBIfam" id="TIGR01389"/>
    </source>
</evidence>
<dbReference type="SUPFAM" id="SSF52540">
    <property type="entry name" value="P-loop containing nucleoside triphosphate hydrolases"/>
    <property type="match status" value="1"/>
</dbReference>
<comment type="catalytic activity">
    <reaction evidence="15">
        <text>Couples ATP hydrolysis with the unwinding of duplex DNA by translocating in the 3'-5' direction.</text>
        <dbReference type="EC" id="5.6.2.4"/>
    </reaction>
</comment>
<dbReference type="SMART" id="SM00487">
    <property type="entry name" value="DEXDc"/>
    <property type="match status" value="1"/>
</dbReference>
<keyword evidence="4" id="KW-0479">Metal-binding</keyword>
<keyword evidence="6" id="KW-0227">DNA damage</keyword>
<dbReference type="Pfam" id="PF00570">
    <property type="entry name" value="HRDC"/>
    <property type="match status" value="1"/>
</dbReference>
<protein>
    <recommendedName>
        <fullName evidence="16">DNA helicase RecQ</fullName>
        <ecNumber evidence="16">5.6.2.4</ecNumber>
    </recommendedName>
</protein>
<dbReference type="InterPro" id="IPR011545">
    <property type="entry name" value="DEAD/DEAH_box_helicase_dom"/>
</dbReference>
<evidence type="ECO:0000256" key="9">
    <source>
        <dbReference type="ARBA" id="ARBA00022833"/>
    </source>
</evidence>
<keyword evidence="11" id="KW-0238">DNA-binding</keyword>
<name>A0A9Q3YUG1_9FLAO</name>
<dbReference type="PROSITE" id="PS50967">
    <property type="entry name" value="HRDC"/>
    <property type="match status" value="1"/>
</dbReference>
<evidence type="ECO:0000259" key="20">
    <source>
        <dbReference type="PROSITE" id="PS51194"/>
    </source>
</evidence>
<sequence>MKSPLEVLQQYFGYDNFRLEQANAVENVIAKKDTFVLMPTGGGKSLCYQVPALVLEGTAIVISPLIALMKDQVDALRVNGISAAYINSSMSSFEQNETLHQLKNGELKLLYIAPEKLSADNGAFLKFLEEIKISLFAVDEAHCVSHWGHDFRPDYLFLNGLKNQFPQIPIIALTASADEITRQDIVKQLNLQEPLVLVSSFDRANIKYFVQPKQSVIHHIIQYLNEHPNDSGIIYCLSRKGTEEMSNQLKENGINSAFYHAGISSVERAKVQEDFIKDKTQVMVATIAFGMGIDKSNVRFVMHADLPKNIESYYQETGRAGRDGLPSEAILFYSGADVIKLRRFALIEGNEEQSGLMLRKLQQMADFAEMQKCRRQYLMEYFGENHSGNCNNCDYCLSEFETWDATVDAQKLLSAVFRLKERYGKNMIIDFLRGSKSVKITDYMQSLPTYGIGSKNDKNYWHNLIKQLLINGFLEESNEEFSVLKLTEESNLVLFKHKKVSLQKIKEQAKAVTVAEMEAEYGKNEFTENLDLFDELKKIRREQAEKENVPPYVIFSDATLMELANYLPNTKEELNQISGFGEFKIEKYGELFLEAIVDYCNINNLTSKVSEKKQKKQREPKPKKANKSTSGTFATTFQLYQENNSIEEIAKIRNLSVNTIQNHLVNFVATGTINAGDLIDKNKIESIIEVAKAQKIQSLKAIKEALGDDFSYFEIHVAVAHYKSQEEN</sequence>
<dbReference type="PANTHER" id="PTHR13710:SF105">
    <property type="entry name" value="ATP-DEPENDENT DNA HELICASE Q1"/>
    <property type="match status" value="1"/>
</dbReference>
<dbReference type="GO" id="GO:0006260">
    <property type="term" value="P:DNA replication"/>
    <property type="evidence" value="ECO:0007669"/>
    <property type="project" value="InterPro"/>
</dbReference>
<reference evidence="21" key="1">
    <citation type="submission" date="2021-11" db="EMBL/GenBank/DDBJ databases">
        <title>Description of novel Chryseobacterium species.</title>
        <authorList>
            <person name="Saticioglu I.B."/>
            <person name="Ay H."/>
            <person name="Altun S."/>
            <person name="Duman M."/>
        </authorList>
    </citation>
    <scope>NUCLEOTIDE SEQUENCE</scope>
    <source>
        <strain evidence="21">C-17</strain>
    </source>
</reference>
<dbReference type="CDD" id="cd17920">
    <property type="entry name" value="DEXHc_RecQ"/>
    <property type="match status" value="1"/>
</dbReference>
<dbReference type="InterPro" id="IPR018982">
    <property type="entry name" value="RQC_domain"/>
</dbReference>
<dbReference type="Gene3D" id="1.10.10.1390">
    <property type="entry name" value="ATP-dependent DNA helicase RecQ"/>
    <property type="match status" value="1"/>
</dbReference>
<keyword evidence="8 21" id="KW-0347">Helicase</keyword>
<comment type="caution">
    <text evidence="21">The sequence shown here is derived from an EMBL/GenBank/DDBJ whole genome shotgun (WGS) entry which is preliminary data.</text>
</comment>
<dbReference type="InterPro" id="IPR029491">
    <property type="entry name" value="Helicase_HTH"/>
</dbReference>
<dbReference type="SUPFAM" id="SSF47819">
    <property type="entry name" value="HRDC-like"/>
    <property type="match status" value="1"/>
</dbReference>
<evidence type="ECO:0000256" key="12">
    <source>
        <dbReference type="ARBA" id="ARBA00023172"/>
    </source>
</evidence>
<dbReference type="InterPro" id="IPR036390">
    <property type="entry name" value="WH_DNA-bd_sf"/>
</dbReference>
<keyword evidence="12" id="KW-0233">DNA recombination</keyword>